<dbReference type="Gene3D" id="3.40.50.300">
    <property type="entry name" value="P-loop containing nucleotide triphosphate hydrolases"/>
    <property type="match status" value="1"/>
</dbReference>
<evidence type="ECO:0000256" key="5">
    <source>
        <dbReference type="ARBA" id="ARBA00022939"/>
    </source>
</evidence>
<evidence type="ECO:0000256" key="1">
    <source>
        <dbReference type="ARBA" id="ARBA00004496"/>
    </source>
</evidence>
<accession>A0A8X8BRU5</accession>
<dbReference type="Pfam" id="PF00685">
    <property type="entry name" value="Sulfotransfer_1"/>
    <property type="match status" value="1"/>
</dbReference>
<evidence type="ECO:0000313" key="8">
    <source>
        <dbReference type="EMBL" id="KAG2464011.1"/>
    </source>
</evidence>
<dbReference type="PANTHER" id="PTHR11783">
    <property type="entry name" value="SULFOTRANSFERASE SULT"/>
    <property type="match status" value="1"/>
</dbReference>
<sequence>EMSGDQSDSGDAYLNEYKGYYFLKGKSSSEYIKSLEDFEIRDSDVFLVTYPKSGTVWTQQIVTLIFEDDCTEDYKMNIEQMPWIEFPMDGYDFVNRPSPRLYASHLPYHLAPKALKEKKAKVIYLFRNPKDTMVSYFHFSKMMNDLETIPSITELIERYLNGKVFGGSWFDHIKGWYDHKDQVNILFLSYEEISKDLRSAVLKISKFVGKQLEDATIDKIVERSTFKNMRNDPKANYEFMPDSVADKKKGCFLRKGTVGDWKNTLTVAQNEYFDKVFREKMKGVPLKMIWDLDE</sequence>
<dbReference type="GO" id="GO:0006584">
    <property type="term" value="P:catecholamine metabolic process"/>
    <property type="evidence" value="ECO:0007669"/>
    <property type="project" value="UniProtKB-KW"/>
</dbReference>
<protein>
    <recommendedName>
        <fullName evidence="6">Sulfotransferase</fullName>
        <ecNumber evidence="6">2.8.2.-</ecNumber>
    </recommendedName>
</protein>
<evidence type="ECO:0000256" key="2">
    <source>
        <dbReference type="ARBA" id="ARBA00005771"/>
    </source>
</evidence>
<dbReference type="FunFam" id="3.40.50.300:FF:000433">
    <property type="entry name" value="Estrogen sulfotransferase"/>
    <property type="match status" value="1"/>
</dbReference>
<comment type="caution">
    <text evidence="8">The sequence shown here is derived from an EMBL/GenBank/DDBJ whole genome shotgun (WGS) entry which is preliminary data.</text>
</comment>
<dbReference type="GO" id="GO:0006805">
    <property type="term" value="P:xenobiotic metabolic process"/>
    <property type="evidence" value="ECO:0007669"/>
    <property type="project" value="UniProtKB-ARBA"/>
</dbReference>
<comment type="subcellular location">
    <subcellularLocation>
        <location evidence="1">Cytoplasm</location>
    </subcellularLocation>
</comment>
<dbReference type="InterPro" id="IPR027417">
    <property type="entry name" value="P-loop_NTPase"/>
</dbReference>
<evidence type="ECO:0000256" key="3">
    <source>
        <dbReference type="ARBA" id="ARBA00022490"/>
    </source>
</evidence>
<name>A0A8X8BRU5_POLSE</name>
<feature type="domain" description="Sulfotransferase" evidence="7">
    <location>
        <begin position="42"/>
        <end position="284"/>
    </location>
</feature>
<dbReference type="InterPro" id="IPR000863">
    <property type="entry name" value="Sulfotransferase_dom"/>
</dbReference>
<evidence type="ECO:0000259" key="7">
    <source>
        <dbReference type="Pfam" id="PF00685"/>
    </source>
</evidence>
<dbReference type="GO" id="GO:0008146">
    <property type="term" value="F:sulfotransferase activity"/>
    <property type="evidence" value="ECO:0007669"/>
    <property type="project" value="InterPro"/>
</dbReference>
<keyword evidence="3" id="KW-0963">Cytoplasm</keyword>
<organism evidence="8 9">
    <name type="scientific">Polypterus senegalus</name>
    <name type="common">Senegal bichir</name>
    <dbReference type="NCBI Taxonomy" id="55291"/>
    <lineage>
        <taxon>Eukaryota</taxon>
        <taxon>Metazoa</taxon>
        <taxon>Chordata</taxon>
        <taxon>Craniata</taxon>
        <taxon>Vertebrata</taxon>
        <taxon>Euteleostomi</taxon>
        <taxon>Actinopterygii</taxon>
        <taxon>Polypteriformes</taxon>
        <taxon>Polypteridae</taxon>
        <taxon>Polypterus</taxon>
    </lineage>
</organism>
<keyword evidence="5" id="KW-0128">Catecholamine metabolism</keyword>
<dbReference type="Proteomes" id="UP000886611">
    <property type="component" value="Unassembled WGS sequence"/>
</dbReference>
<feature type="non-terminal residue" evidence="8">
    <location>
        <position position="1"/>
    </location>
</feature>
<evidence type="ECO:0000256" key="6">
    <source>
        <dbReference type="RuleBase" id="RU361155"/>
    </source>
</evidence>
<keyword evidence="9" id="KW-1185">Reference proteome</keyword>
<dbReference type="GO" id="GO:0005737">
    <property type="term" value="C:cytoplasm"/>
    <property type="evidence" value="ECO:0007669"/>
    <property type="project" value="UniProtKB-SubCell"/>
</dbReference>
<dbReference type="EC" id="2.8.2.-" evidence="6"/>
<keyword evidence="4 6" id="KW-0808">Transferase</keyword>
<evidence type="ECO:0000256" key="4">
    <source>
        <dbReference type="ARBA" id="ARBA00022679"/>
    </source>
</evidence>
<evidence type="ECO:0000313" key="9">
    <source>
        <dbReference type="Proteomes" id="UP000886611"/>
    </source>
</evidence>
<feature type="non-terminal residue" evidence="8">
    <location>
        <position position="294"/>
    </location>
</feature>
<reference evidence="8 9" key="1">
    <citation type="journal article" date="2021" name="Cell">
        <title>Tracing the genetic footprints of vertebrate landing in non-teleost ray-finned fishes.</title>
        <authorList>
            <person name="Bi X."/>
            <person name="Wang K."/>
            <person name="Yang L."/>
            <person name="Pan H."/>
            <person name="Jiang H."/>
            <person name="Wei Q."/>
            <person name="Fang M."/>
            <person name="Yu H."/>
            <person name="Zhu C."/>
            <person name="Cai Y."/>
            <person name="He Y."/>
            <person name="Gan X."/>
            <person name="Zeng H."/>
            <person name="Yu D."/>
            <person name="Zhu Y."/>
            <person name="Jiang H."/>
            <person name="Qiu Q."/>
            <person name="Yang H."/>
            <person name="Zhang Y.E."/>
            <person name="Wang W."/>
            <person name="Zhu M."/>
            <person name="He S."/>
            <person name="Zhang G."/>
        </authorList>
    </citation>
    <scope>NUCLEOTIDE SEQUENCE [LARGE SCALE GENOMIC DNA]</scope>
    <source>
        <strain evidence="8">Bchr_013</strain>
    </source>
</reference>
<dbReference type="SUPFAM" id="SSF52540">
    <property type="entry name" value="P-loop containing nucleoside triphosphate hydrolases"/>
    <property type="match status" value="1"/>
</dbReference>
<dbReference type="EMBL" id="JAATIS010003638">
    <property type="protein sequence ID" value="KAG2464011.1"/>
    <property type="molecule type" value="Genomic_DNA"/>
</dbReference>
<comment type="similarity">
    <text evidence="2 6">Belongs to the sulfotransferase 1 family.</text>
</comment>
<proteinExistence type="inferred from homology"/>
<gene>
    <name evidence="8" type="primary">Sult3a1_1</name>
    <name evidence="8" type="ORF">GTO96_0002393</name>
</gene>
<dbReference type="AlphaFoldDB" id="A0A8X8BRU5"/>